<organism evidence="2 3">
    <name type="scientific">Portunus trituberculatus</name>
    <name type="common">Swimming crab</name>
    <name type="synonym">Neptunus trituberculatus</name>
    <dbReference type="NCBI Taxonomy" id="210409"/>
    <lineage>
        <taxon>Eukaryota</taxon>
        <taxon>Metazoa</taxon>
        <taxon>Ecdysozoa</taxon>
        <taxon>Arthropoda</taxon>
        <taxon>Crustacea</taxon>
        <taxon>Multicrustacea</taxon>
        <taxon>Malacostraca</taxon>
        <taxon>Eumalacostraca</taxon>
        <taxon>Eucarida</taxon>
        <taxon>Decapoda</taxon>
        <taxon>Pleocyemata</taxon>
        <taxon>Brachyura</taxon>
        <taxon>Eubrachyura</taxon>
        <taxon>Portunoidea</taxon>
        <taxon>Portunidae</taxon>
        <taxon>Portuninae</taxon>
        <taxon>Portunus</taxon>
    </lineage>
</organism>
<evidence type="ECO:0000256" key="1">
    <source>
        <dbReference type="SAM" id="MobiDB-lite"/>
    </source>
</evidence>
<comment type="caution">
    <text evidence="2">The sequence shown here is derived from an EMBL/GenBank/DDBJ whole genome shotgun (WGS) entry which is preliminary data.</text>
</comment>
<feature type="region of interest" description="Disordered" evidence="1">
    <location>
        <begin position="48"/>
        <end position="67"/>
    </location>
</feature>
<evidence type="ECO:0000313" key="2">
    <source>
        <dbReference type="EMBL" id="MPC85326.1"/>
    </source>
</evidence>
<feature type="compositionally biased region" description="Pro residues" evidence="1">
    <location>
        <begin position="99"/>
        <end position="108"/>
    </location>
</feature>
<name>A0A5B7IUI5_PORTR</name>
<protein>
    <submittedName>
        <fullName evidence="2">Uncharacterized protein</fullName>
    </submittedName>
</protein>
<feature type="region of interest" description="Disordered" evidence="1">
    <location>
        <begin position="1"/>
        <end position="37"/>
    </location>
</feature>
<dbReference type="AlphaFoldDB" id="A0A5B7IUI5"/>
<keyword evidence="3" id="KW-1185">Reference proteome</keyword>
<feature type="region of interest" description="Disordered" evidence="1">
    <location>
        <begin position="85"/>
        <end position="126"/>
    </location>
</feature>
<dbReference type="Proteomes" id="UP000324222">
    <property type="component" value="Unassembled WGS sequence"/>
</dbReference>
<gene>
    <name evidence="2" type="ORF">E2C01_080095</name>
</gene>
<proteinExistence type="predicted"/>
<evidence type="ECO:0000313" key="3">
    <source>
        <dbReference type="Proteomes" id="UP000324222"/>
    </source>
</evidence>
<accession>A0A5B7IUI5</accession>
<sequence>MPRHLRVPGASPSGVFSSSGTHSAAAKAVLRPSSGRRNDLLLGTVQVPTAPPQERSSHAAIGDLQTPSCTYEVIVTHRIYTLVLTTGTRSSPRTTTTTTPPPPSPPPRRPFRRPTLQAPVRPSTRN</sequence>
<dbReference type="EMBL" id="VSRR010068072">
    <property type="protein sequence ID" value="MPC85326.1"/>
    <property type="molecule type" value="Genomic_DNA"/>
</dbReference>
<reference evidence="2 3" key="1">
    <citation type="submission" date="2019-05" db="EMBL/GenBank/DDBJ databases">
        <title>Another draft genome of Portunus trituberculatus and its Hox gene families provides insights of decapod evolution.</title>
        <authorList>
            <person name="Jeong J.-H."/>
            <person name="Song I."/>
            <person name="Kim S."/>
            <person name="Choi T."/>
            <person name="Kim D."/>
            <person name="Ryu S."/>
            <person name="Kim W."/>
        </authorList>
    </citation>
    <scope>NUCLEOTIDE SEQUENCE [LARGE SCALE GENOMIC DNA]</scope>
    <source>
        <tissue evidence="2">Muscle</tissue>
    </source>
</reference>
<feature type="compositionally biased region" description="Low complexity" evidence="1">
    <location>
        <begin position="85"/>
        <end position="98"/>
    </location>
</feature>